<organism evidence="1">
    <name type="scientific">Culex pipiens</name>
    <name type="common">House mosquito</name>
    <dbReference type="NCBI Taxonomy" id="7175"/>
    <lineage>
        <taxon>Eukaryota</taxon>
        <taxon>Metazoa</taxon>
        <taxon>Ecdysozoa</taxon>
        <taxon>Arthropoda</taxon>
        <taxon>Hexapoda</taxon>
        <taxon>Insecta</taxon>
        <taxon>Pterygota</taxon>
        <taxon>Neoptera</taxon>
        <taxon>Endopterygota</taxon>
        <taxon>Diptera</taxon>
        <taxon>Nematocera</taxon>
        <taxon>Culicoidea</taxon>
        <taxon>Culicidae</taxon>
        <taxon>Culicinae</taxon>
        <taxon>Culicini</taxon>
        <taxon>Culex</taxon>
        <taxon>Culex</taxon>
    </lineage>
</organism>
<name>A0A8D8HPZ3_CULPI</name>
<dbReference type="AlphaFoldDB" id="A0A8D8HPZ3"/>
<dbReference type="EMBL" id="HBUE01324112">
    <property type="protein sequence ID" value="CAG6589863.1"/>
    <property type="molecule type" value="Transcribed_RNA"/>
</dbReference>
<dbReference type="EMBL" id="HBUE01217548">
    <property type="protein sequence ID" value="CAG6537847.1"/>
    <property type="molecule type" value="Transcribed_RNA"/>
</dbReference>
<protein>
    <submittedName>
        <fullName evidence="1">(northern house mosquito) hypothetical protein</fullName>
    </submittedName>
</protein>
<evidence type="ECO:0000313" key="1">
    <source>
        <dbReference type="EMBL" id="CAG6537852.1"/>
    </source>
</evidence>
<sequence length="123" mass="13753">MGCPMFVLFRDFFPTWNVPSAAASIAPRWHSLFTRAGWYTWHNSYEHSCHVGSSWVVCPSSFRRISNFRGTGRHSFRQATGSTFPELCCRGGGHSNYTFCSAGPWQAVVLPSEGHGDGLTFPF</sequence>
<dbReference type="EMBL" id="HBUE01324108">
    <property type="protein sequence ID" value="CAG6589858.1"/>
    <property type="molecule type" value="Transcribed_RNA"/>
</dbReference>
<dbReference type="EMBL" id="HBUE01217552">
    <property type="protein sequence ID" value="CAG6537852.1"/>
    <property type="molecule type" value="Transcribed_RNA"/>
</dbReference>
<reference evidence="1" key="1">
    <citation type="submission" date="2021-05" db="EMBL/GenBank/DDBJ databases">
        <authorList>
            <person name="Alioto T."/>
            <person name="Alioto T."/>
            <person name="Gomez Garrido J."/>
        </authorList>
    </citation>
    <scope>NUCLEOTIDE SEQUENCE</scope>
</reference>
<proteinExistence type="predicted"/>
<accession>A0A8D8HPZ3</accession>